<gene>
    <name evidence="1" type="ORF">CHR60_09840</name>
</gene>
<accession>A0A2A7B6L3</accession>
<name>A0A2A7B6L3_9FIRM</name>
<comment type="caution">
    <text evidence="1">The sequence shown here is derived from an EMBL/GenBank/DDBJ whole genome shotgun (WGS) entry which is preliminary data.</text>
</comment>
<sequence>MAEPISFPVKGPKTREIKPEECVVRVIAACEDGIRVVVLPKESAVRDILNETYGPLGWGDSYYYTKNWWRCQLEVLSPVNGLPVRKDAGPMCLPSADVDRMQENTSFLRAAALFGVAEDVMDLKPIALKSEQVPVVKDQHGVWRAAEKLTVDRFARAEDGHIHMVQFALASGKKVLWDEATL</sequence>
<evidence type="ECO:0000313" key="2">
    <source>
        <dbReference type="Proteomes" id="UP000220904"/>
    </source>
</evidence>
<reference evidence="1 2" key="1">
    <citation type="journal article" date="2017" name="Front. Microbiol.">
        <title>New Insights into the Diversity of the Genus Faecalibacterium.</title>
        <authorList>
            <person name="Benevides L."/>
            <person name="Burman S."/>
            <person name="Martin R."/>
            <person name="Robert V."/>
            <person name="Thomas M."/>
            <person name="Miquel S."/>
            <person name="Chain F."/>
            <person name="Sokol H."/>
            <person name="Bermudez-Humaran L.G."/>
            <person name="Morrison M."/>
            <person name="Langella P."/>
            <person name="Azevedo V.A."/>
            <person name="Chatel J.M."/>
            <person name="Soares S."/>
        </authorList>
    </citation>
    <scope>NUCLEOTIDE SEQUENCE [LARGE SCALE GENOMIC DNA]</scope>
    <source>
        <strain evidence="1 2">AHMP21</strain>
    </source>
</reference>
<organism evidence="1 2">
    <name type="scientific">Faecalibacterium prausnitzii</name>
    <dbReference type="NCBI Taxonomy" id="853"/>
    <lineage>
        <taxon>Bacteria</taxon>
        <taxon>Bacillati</taxon>
        <taxon>Bacillota</taxon>
        <taxon>Clostridia</taxon>
        <taxon>Eubacteriales</taxon>
        <taxon>Oscillospiraceae</taxon>
        <taxon>Faecalibacterium</taxon>
    </lineage>
</organism>
<proteinExistence type="predicted"/>
<dbReference type="EMBL" id="NOUV01000014">
    <property type="protein sequence ID" value="PDX87005.1"/>
    <property type="molecule type" value="Genomic_DNA"/>
</dbReference>
<dbReference type="AlphaFoldDB" id="A0A2A7B6L3"/>
<dbReference type="Proteomes" id="UP000220904">
    <property type="component" value="Unassembled WGS sequence"/>
</dbReference>
<protein>
    <submittedName>
        <fullName evidence="1">Uncharacterized protein</fullName>
    </submittedName>
</protein>
<evidence type="ECO:0000313" key="1">
    <source>
        <dbReference type="EMBL" id="PDX87005.1"/>
    </source>
</evidence>